<feature type="region of interest" description="Disordered" evidence="1">
    <location>
        <begin position="626"/>
        <end position="758"/>
    </location>
</feature>
<accession>A0A7M7JR64</accession>
<name>A0A7M7JR64_VARDE</name>
<feature type="compositionally biased region" description="Basic and acidic residues" evidence="1">
    <location>
        <begin position="560"/>
        <end position="573"/>
    </location>
</feature>
<evidence type="ECO:0000313" key="2">
    <source>
        <dbReference type="EnsemblMetazoa" id="XP_022649940"/>
    </source>
</evidence>
<evidence type="ECO:0000313" key="3">
    <source>
        <dbReference type="Proteomes" id="UP000594260"/>
    </source>
</evidence>
<dbReference type="InParanoid" id="A0A7M7JR64"/>
<proteinExistence type="predicted"/>
<dbReference type="EnsemblMetazoa" id="XM_022794205">
    <property type="protein sequence ID" value="XP_022649940"/>
    <property type="gene ID" value="LOC111245613"/>
</dbReference>
<organism evidence="2 3">
    <name type="scientific">Varroa destructor</name>
    <name type="common">Honeybee mite</name>
    <dbReference type="NCBI Taxonomy" id="109461"/>
    <lineage>
        <taxon>Eukaryota</taxon>
        <taxon>Metazoa</taxon>
        <taxon>Ecdysozoa</taxon>
        <taxon>Arthropoda</taxon>
        <taxon>Chelicerata</taxon>
        <taxon>Arachnida</taxon>
        <taxon>Acari</taxon>
        <taxon>Parasitiformes</taxon>
        <taxon>Mesostigmata</taxon>
        <taxon>Gamasina</taxon>
        <taxon>Dermanyssoidea</taxon>
        <taxon>Varroidae</taxon>
        <taxon>Varroa</taxon>
    </lineage>
</organism>
<dbReference type="AlphaFoldDB" id="A0A7M7JR64"/>
<feature type="region of interest" description="Disordered" evidence="1">
    <location>
        <begin position="58"/>
        <end position="83"/>
    </location>
</feature>
<sequence>MGIFTSKATTTERLPPPSPRPLLPPPLQSGQPVRLLEGLVEEIKPVETTNVDEKVNATGVDFEPTPNERHYSGFGMNLADNPRETNTKTLETAEKGIDLLMDTPPSVIPIGGPSSVDKFEESLPVRSSTLNVVDKDVKLDFCTSPPTLKLEKFLESPHVNSSQASEPDQVTAGFLSPATPQSFIETPTETPLPVSPQFAKPAEVEMDASYTVSQTPTPEKNLVDVPLSVSAQIPKPPEIAMEAPSQVLLPTSKPIEVSVGTPYPVLPQPLQPIEKSTEFSPLNFHKPAEVAIEACLAALPQASETKAPSQDSYHDSKPAKAEVETPFVITGQACEAVKQPVETTPTTLIQPQELIIKTTEGPNTDSDSKPTERPLGSFEASTIGVSALKPGDKLIDVSSTEFDVKSGVTAPGSQESRAPNIATEVSTFRPEFTPSKGLPIVPISDIPRLTEKPLEFSRSDVKIEPTKELLQAPATKRIVQDAGKTCCGTDTITKATDKSIDVSLKDEILTKQPAEKAVIEGQAAEPELELELELKPSEKLIEVLFTKCVSISESTVKEAETCEESKPEEKIVRDTTPNIMTTPSAPTRTSTERSASAPIIPPKPTVESSEASHIKVKLEQVAQLMPRGAEPLPSGKDPTLEIPAAMTEPPHSEEPDKVKQKLAEIPLTRDPDLNIQPTPTAACKPVPKLTSTSEISESSEFELKPPYVRTSSVISNEDFRSKSTSKPTKPKLLLEPTESPEATGFQGGPKEATTATNPCQYVQPKHTVEPAELIRPDQDVKLKDVTEPLQKAELDVHVIATNIPVKVTQMSEMDKVPGHQLEVDAKAIEAVTPHSNLASQVRGLKGSDEDVRKKNYSQISKIRQDVTVLSKPTEKPVGLTKSDHEIKPVEVSAAVKICDEHAKPALDVLTGGLDKITEEVEIDFKASKRDL</sequence>
<feature type="compositionally biased region" description="Basic and acidic residues" evidence="1">
    <location>
        <begin position="650"/>
        <end position="672"/>
    </location>
</feature>
<feature type="region of interest" description="Disordered" evidence="1">
    <location>
        <begin position="560"/>
        <end position="612"/>
    </location>
</feature>
<dbReference type="KEGG" id="vde:111245613"/>
<evidence type="ECO:0000256" key="1">
    <source>
        <dbReference type="SAM" id="MobiDB-lite"/>
    </source>
</evidence>
<dbReference type="Proteomes" id="UP000594260">
    <property type="component" value="Unplaced"/>
</dbReference>
<feature type="compositionally biased region" description="Pro residues" evidence="1">
    <location>
        <begin position="14"/>
        <end position="27"/>
    </location>
</feature>
<feature type="compositionally biased region" description="Low complexity" evidence="1">
    <location>
        <begin position="722"/>
        <end position="737"/>
    </location>
</feature>
<dbReference type="GeneID" id="111245613"/>
<keyword evidence="3" id="KW-1185">Reference proteome</keyword>
<feature type="compositionally biased region" description="Polar residues" evidence="1">
    <location>
        <begin position="575"/>
        <end position="594"/>
    </location>
</feature>
<dbReference type="RefSeq" id="XP_022649940.1">
    <property type="nucleotide sequence ID" value="XM_022794205.1"/>
</dbReference>
<feature type="compositionally biased region" description="Polar residues" evidence="1">
    <location>
        <begin position="1"/>
        <end position="12"/>
    </location>
</feature>
<reference evidence="2" key="1">
    <citation type="submission" date="2021-01" db="UniProtKB">
        <authorList>
            <consortium name="EnsemblMetazoa"/>
        </authorList>
    </citation>
    <scope>IDENTIFICATION</scope>
</reference>
<feature type="region of interest" description="Disordered" evidence="1">
    <location>
        <begin position="1"/>
        <end position="30"/>
    </location>
</feature>
<protein>
    <submittedName>
        <fullName evidence="2">Uncharacterized protein</fullName>
    </submittedName>
</protein>